<dbReference type="AlphaFoldDB" id="A0AAD5T0I8"/>
<protein>
    <submittedName>
        <fullName evidence="1">Uncharacterized protein</fullName>
    </submittedName>
</protein>
<comment type="caution">
    <text evidence="1">The sequence shown here is derived from an EMBL/GenBank/DDBJ whole genome shotgun (WGS) entry which is preliminary data.</text>
</comment>
<organism evidence="1 2">
    <name type="scientific">Physocladia obscura</name>
    <dbReference type="NCBI Taxonomy" id="109957"/>
    <lineage>
        <taxon>Eukaryota</taxon>
        <taxon>Fungi</taxon>
        <taxon>Fungi incertae sedis</taxon>
        <taxon>Chytridiomycota</taxon>
        <taxon>Chytridiomycota incertae sedis</taxon>
        <taxon>Chytridiomycetes</taxon>
        <taxon>Chytridiales</taxon>
        <taxon>Chytriomycetaceae</taxon>
        <taxon>Physocladia</taxon>
    </lineage>
</organism>
<dbReference type="EMBL" id="JADGJH010000796">
    <property type="protein sequence ID" value="KAJ3122585.1"/>
    <property type="molecule type" value="Genomic_DNA"/>
</dbReference>
<accession>A0AAD5T0I8</accession>
<dbReference type="Proteomes" id="UP001211907">
    <property type="component" value="Unassembled WGS sequence"/>
</dbReference>
<gene>
    <name evidence="1" type="ORF">HK100_011910</name>
</gene>
<evidence type="ECO:0000313" key="1">
    <source>
        <dbReference type="EMBL" id="KAJ3122585.1"/>
    </source>
</evidence>
<reference evidence="1" key="1">
    <citation type="submission" date="2020-05" db="EMBL/GenBank/DDBJ databases">
        <title>Phylogenomic resolution of chytrid fungi.</title>
        <authorList>
            <person name="Stajich J.E."/>
            <person name="Amses K."/>
            <person name="Simmons R."/>
            <person name="Seto K."/>
            <person name="Myers J."/>
            <person name="Bonds A."/>
            <person name="Quandt C.A."/>
            <person name="Barry K."/>
            <person name="Liu P."/>
            <person name="Grigoriev I."/>
            <person name="Longcore J.E."/>
            <person name="James T.Y."/>
        </authorList>
    </citation>
    <scope>NUCLEOTIDE SEQUENCE</scope>
    <source>
        <strain evidence="1">JEL0513</strain>
    </source>
</reference>
<evidence type="ECO:0000313" key="2">
    <source>
        <dbReference type="Proteomes" id="UP001211907"/>
    </source>
</evidence>
<sequence length="539" mass="58999">MNTLANIAHYHITQPEYLLGTFTQLRGCNIPPDTVRIIVFESPVQSPKPSSLPICGSDTSNFSLFPDTYEQSNSKKTSSDPNAMLFVVDTYTEDPLLLTNLPAHFLKIADPSIFSPDPTFAPSLSALMRHFASKTSSPPVSLQLAAFEKLHESLKSCLVDVPPSNTPDYWQMLLAHMTKYSPNDTVSPSYSISPMGNISAQISIPGFHFTTSFDDFNFSTTPTPVANARNDAARLALSFLKKFHAAAGAISQHIINSQNVDKTNEPLAGVYISALNSFFKALRVDPPVYSVIELDGGLGYSASVSVISMLNKNHRDTYYCPATTGIFRKSVAKERAAKVACESLSIPVTVHPINVQINQLHSQSSKNLQIEAQQAASVRELYKFSAENKIAIKFEFPLDEVAKLDGKVAKIHNCRVSIEKFGVWESGRSFRHKSEAKNAAAENALEGIGLRKSTQLPIAPGLPNAERVDTGILNAPAKKSRVVHLLPSRPPQISSFLASQSQVDRNLSQNLVTQVSDFFTTTKKVENADDTELEEGELV</sequence>
<proteinExistence type="predicted"/>
<name>A0AAD5T0I8_9FUNG</name>
<keyword evidence="2" id="KW-1185">Reference proteome</keyword>